<proteinExistence type="predicted"/>
<protein>
    <submittedName>
        <fullName evidence="1">Uncharacterized protein</fullName>
    </submittedName>
</protein>
<keyword evidence="2" id="KW-1185">Reference proteome</keyword>
<gene>
    <name evidence="1" type="ORF">EJ04DRAFT_513017</name>
</gene>
<organism evidence="1 2">
    <name type="scientific">Polyplosphaeria fusca</name>
    <dbReference type="NCBI Taxonomy" id="682080"/>
    <lineage>
        <taxon>Eukaryota</taxon>
        <taxon>Fungi</taxon>
        <taxon>Dikarya</taxon>
        <taxon>Ascomycota</taxon>
        <taxon>Pezizomycotina</taxon>
        <taxon>Dothideomycetes</taxon>
        <taxon>Pleosporomycetidae</taxon>
        <taxon>Pleosporales</taxon>
        <taxon>Tetraplosphaeriaceae</taxon>
        <taxon>Polyplosphaeria</taxon>
    </lineage>
</organism>
<accession>A0A9P4V0M0</accession>
<evidence type="ECO:0000313" key="1">
    <source>
        <dbReference type="EMBL" id="KAF2733634.1"/>
    </source>
</evidence>
<reference evidence="1" key="1">
    <citation type="journal article" date="2020" name="Stud. Mycol.">
        <title>101 Dothideomycetes genomes: a test case for predicting lifestyles and emergence of pathogens.</title>
        <authorList>
            <person name="Haridas S."/>
            <person name="Albert R."/>
            <person name="Binder M."/>
            <person name="Bloem J."/>
            <person name="Labutti K."/>
            <person name="Salamov A."/>
            <person name="Andreopoulos B."/>
            <person name="Baker S."/>
            <person name="Barry K."/>
            <person name="Bills G."/>
            <person name="Bluhm B."/>
            <person name="Cannon C."/>
            <person name="Castanera R."/>
            <person name="Culley D."/>
            <person name="Daum C."/>
            <person name="Ezra D."/>
            <person name="Gonzalez J."/>
            <person name="Henrissat B."/>
            <person name="Kuo A."/>
            <person name="Liang C."/>
            <person name="Lipzen A."/>
            <person name="Lutzoni F."/>
            <person name="Magnuson J."/>
            <person name="Mondo S."/>
            <person name="Nolan M."/>
            <person name="Ohm R."/>
            <person name="Pangilinan J."/>
            <person name="Park H.-J."/>
            <person name="Ramirez L."/>
            <person name="Alfaro M."/>
            <person name="Sun H."/>
            <person name="Tritt A."/>
            <person name="Yoshinaga Y."/>
            <person name="Zwiers L.-H."/>
            <person name="Turgeon B."/>
            <person name="Goodwin S."/>
            <person name="Spatafora J."/>
            <person name="Crous P."/>
            <person name="Grigoriev I."/>
        </authorList>
    </citation>
    <scope>NUCLEOTIDE SEQUENCE</scope>
    <source>
        <strain evidence="1">CBS 125425</strain>
    </source>
</reference>
<name>A0A9P4V0M0_9PLEO</name>
<evidence type="ECO:0000313" key="2">
    <source>
        <dbReference type="Proteomes" id="UP000799444"/>
    </source>
</evidence>
<sequence>MERRRVFRGPWGRIKGDEGYVEIKGEFLRERGKWKLGEWNGSRSGWDGMMGWRLV</sequence>
<dbReference type="EMBL" id="ML996158">
    <property type="protein sequence ID" value="KAF2733634.1"/>
    <property type="molecule type" value="Genomic_DNA"/>
</dbReference>
<dbReference type="AlphaFoldDB" id="A0A9P4V0M0"/>
<comment type="caution">
    <text evidence="1">The sequence shown here is derived from an EMBL/GenBank/DDBJ whole genome shotgun (WGS) entry which is preliminary data.</text>
</comment>
<dbReference type="OrthoDB" id="2589819at2759"/>
<dbReference type="Proteomes" id="UP000799444">
    <property type="component" value="Unassembled WGS sequence"/>
</dbReference>